<proteinExistence type="inferred from homology"/>
<evidence type="ECO:0000256" key="1">
    <source>
        <dbReference type="ARBA" id="ARBA00004377"/>
    </source>
</evidence>
<keyword evidence="4" id="KW-1003">Cell membrane</keyword>
<dbReference type="GO" id="GO:0005886">
    <property type="term" value="C:plasma membrane"/>
    <property type="evidence" value="ECO:0007669"/>
    <property type="project" value="UniProtKB-SubCell"/>
</dbReference>
<evidence type="ECO:0000259" key="10">
    <source>
        <dbReference type="Pfam" id="PF25994"/>
    </source>
</evidence>
<dbReference type="GO" id="GO:0015031">
    <property type="term" value="P:protein transport"/>
    <property type="evidence" value="ECO:0007669"/>
    <property type="project" value="InterPro"/>
</dbReference>
<dbReference type="PRINTS" id="PR01490">
    <property type="entry name" value="RTXTOXIND"/>
</dbReference>
<keyword evidence="9" id="KW-0175">Coiled coil</keyword>
<evidence type="ECO:0000256" key="3">
    <source>
        <dbReference type="ARBA" id="ARBA00022448"/>
    </source>
</evidence>
<evidence type="ECO:0000256" key="8">
    <source>
        <dbReference type="ARBA" id="ARBA00023136"/>
    </source>
</evidence>
<keyword evidence="8" id="KW-0472">Membrane</keyword>
<comment type="similarity">
    <text evidence="2">Belongs to the membrane fusion protein (MFP) (TC 8.A.1) family.</text>
</comment>
<dbReference type="InterPro" id="IPR050739">
    <property type="entry name" value="MFP"/>
</dbReference>
<dbReference type="PANTHER" id="PTHR30386">
    <property type="entry name" value="MEMBRANE FUSION SUBUNIT OF EMRAB-TOLC MULTIDRUG EFFLUX PUMP"/>
    <property type="match status" value="1"/>
</dbReference>
<dbReference type="Pfam" id="PF25994">
    <property type="entry name" value="HH_AprE"/>
    <property type="match status" value="1"/>
</dbReference>
<comment type="subcellular location">
    <subcellularLocation>
        <location evidence="1">Cell inner membrane</location>
        <topology evidence="1">Single-pass membrane protein</topology>
    </subcellularLocation>
</comment>
<dbReference type="Gene3D" id="2.40.50.100">
    <property type="match status" value="1"/>
</dbReference>
<dbReference type="EMBL" id="MLJW01000455">
    <property type="protein sequence ID" value="OIQ86864.1"/>
    <property type="molecule type" value="Genomic_DNA"/>
</dbReference>
<dbReference type="InterPro" id="IPR058781">
    <property type="entry name" value="HH_AprE-like"/>
</dbReference>
<keyword evidence="3" id="KW-0813">Transport</keyword>
<dbReference type="InterPro" id="IPR058982">
    <property type="entry name" value="Beta-barrel_AprE"/>
</dbReference>
<evidence type="ECO:0000256" key="5">
    <source>
        <dbReference type="ARBA" id="ARBA00022519"/>
    </source>
</evidence>
<dbReference type="SUPFAM" id="SSF111369">
    <property type="entry name" value="HlyD-like secretion proteins"/>
    <property type="match status" value="1"/>
</dbReference>
<dbReference type="Pfam" id="PF26002">
    <property type="entry name" value="Beta-barrel_AprE"/>
    <property type="match status" value="1"/>
</dbReference>
<protein>
    <submittedName>
        <fullName evidence="12">Hemolysin secretion protein D, chromosomal</fullName>
    </submittedName>
</protein>
<accession>A0A1J5QTR9</accession>
<evidence type="ECO:0000256" key="9">
    <source>
        <dbReference type="SAM" id="Coils"/>
    </source>
</evidence>
<name>A0A1J5QTR9_9ZZZZ</name>
<evidence type="ECO:0000259" key="11">
    <source>
        <dbReference type="Pfam" id="PF26002"/>
    </source>
</evidence>
<feature type="coiled-coil region" evidence="9">
    <location>
        <begin position="218"/>
        <end position="245"/>
    </location>
</feature>
<feature type="domain" description="AprE-like long alpha-helical hairpin" evidence="10">
    <location>
        <begin position="101"/>
        <end position="279"/>
    </location>
</feature>
<gene>
    <name evidence="12" type="primary">hlyD_4</name>
    <name evidence="12" type="ORF">GALL_312950</name>
</gene>
<dbReference type="AlphaFoldDB" id="A0A1J5QTR9"/>
<keyword evidence="5" id="KW-0997">Cell inner membrane</keyword>
<comment type="caution">
    <text evidence="12">The sequence shown here is derived from an EMBL/GenBank/DDBJ whole genome shotgun (WGS) entry which is preliminary data.</text>
</comment>
<dbReference type="PANTHER" id="PTHR30386:SF27">
    <property type="entry name" value="MEMBRANE FUSION PROTEIN (MFP) FAMILY PROTEIN"/>
    <property type="match status" value="1"/>
</dbReference>
<evidence type="ECO:0000256" key="2">
    <source>
        <dbReference type="ARBA" id="ARBA00009477"/>
    </source>
</evidence>
<organism evidence="12">
    <name type="scientific">mine drainage metagenome</name>
    <dbReference type="NCBI Taxonomy" id="410659"/>
    <lineage>
        <taxon>unclassified sequences</taxon>
        <taxon>metagenomes</taxon>
        <taxon>ecological metagenomes</taxon>
    </lineage>
</organism>
<evidence type="ECO:0000313" key="12">
    <source>
        <dbReference type="EMBL" id="OIQ86864.1"/>
    </source>
</evidence>
<keyword evidence="7" id="KW-1133">Transmembrane helix</keyword>
<evidence type="ECO:0000256" key="4">
    <source>
        <dbReference type="ARBA" id="ARBA00022475"/>
    </source>
</evidence>
<evidence type="ECO:0000256" key="6">
    <source>
        <dbReference type="ARBA" id="ARBA00022692"/>
    </source>
</evidence>
<keyword evidence="6" id="KW-0812">Transmembrane</keyword>
<sequence length="440" mass="49328">MTASKTAVEFLPDADAIEQRPLPLSARVTLHVCVLALTTFVIWATYSDIDLIVTAHGRLVTPLPNIVVQPLETSIIQSIDVRIGQVVQKGQRLAALDPTFSQADEAQLRTQLDSLNTQIEWMEAELSGKRISDIANADADSQLQNQLSEERRASYIAQQLKLEENIGRVRASMETNRHDQMALNARVTLLRQSAAIAQALVAEKYAVRTRFLDAQDRLLETERNLEMAKNHELELKKELAGLEAEKTSFETSWRQKTMEDLLKVTRDRDAVSEQLQKADRRHNLVVLTSPRDAVVLEIAKLSQGSVAQAAEKLFTLVPLDAKLEANVQIDAQDVGYVKTGDKCFIKFDAYPWQRHGTLPGTLRTISQDAFRRDSANASGPEAYYQSLIRLEATRLKKMPDYAKLLPGMTLTAEIVVGKRSVMSYLLWPLKKALDESVREP</sequence>
<dbReference type="Gene3D" id="1.10.287.470">
    <property type="entry name" value="Helix hairpin bin"/>
    <property type="match status" value="1"/>
</dbReference>
<feature type="domain" description="AprE-like beta-barrel" evidence="11">
    <location>
        <begin position="324"/>
        <end position="416"/>
    </location>
</feature>
<evidence type="ECO:0000256" key="7">
    <source>
        <dbReference type="ARBA" id="ARBA00022989"/>
    </source>
</evidence>
<dbReference type="NCBIfam" id="TIGR01843">
    <property type="entry name" value="type_I_hlyD"/>
    <property type="match status" value="1"/>
</dbReference>
<dbReference type="InterPro" id="IPR010129">
    <property type="entry name" value="T1SS_HlyD"/>
</dbReference>
<reference evidence="12" key="1">
    <citation type="submission" date="2016-10" db="EMBL/GenBank/DDBJ databases">
        <title>Sequence of Gallionella enrichment culture.</title>
        <authorList>
            <person name="Poehlein A."/>
            <person name="Muehling M."/>
            <person name="Daniel R."/>
        </authorList>
    </citation>
    <scope>NUCLEOTIDE SEQUENCE</scope>
</reference>
<dbReference type="Gene3D" id="2.40.30.170">
    <property type="match status" value="1"/>
</dbReference>